<feature type="region of interest" description="Disordered" evidence="1">
    <location>
        <begin position="37"/>
        <end position="62"/>
    </location>
</feature>
<feature type="chain" id="PRO_5018321857" evidence="2">
    <location>
        <begin position="29"/>
        <end position="184"/>
    </location>
</feature>
<keyword evidence="2" id="KW-0732">Signal</keyword>
<dbReference type="EMBL" id="RKQL01000006">
    <property type="protein sequence ID" value="RPE64593.1"/>
    <property type="molecule type" value="Genomic_DNA"/>
</dbReference>
<dbReference type="RefSeq" id="WP_245968863.1">
    <property type="nucleotide sequence ID" value="NZ_RKQL01000006.1"/>
</dbReference>
<evidence type="ECO:0000313" key="3">
    <source>
        <dbReference type="EMBL" id="RPE64593.1"/>
    </source>
</evidence>
<organism evidence="3 4">
    <name type="scientific">Tibeticola sediminis</name>
    <dbReference type="NCBI Taxonomy" id="1917811"/>
    <lineage>
        <taxon>Bacteria</taxon>
        <taxon>Pseudomonadati</taxon>
        <taxon>Pseudomonadota</taxon>
        <taxon>Betaproteobacteria</taxon>
        <taxon>Burkholderiales</taxon>
        <taxon>Comamonadaceae</taxon>
        <taxon>Tibeticola</taxon>
    </lineage>
</organism>
<keyword evidence="4" id="KW-1185">Reference proteome</keyword>
<proteinExistence type="predicted"/>
<name>A0A3N4U1C1_9BURK</name>
<feature type="compositionally biased region" description="Low complexity" evidence="1">
    <location>
        <begin position="48"/>
        <end position="62"/>
    </location>
</feature>
<dbReference type="AlphaFoldDB" id="A0A3N4U1C1"/>
<reference evidence="3 4" key="1">
    <citation type="submission" date="2018-11" db="EMBL/GenBank/DDBJ databases">
        <title>Genomic Encyclopedia of Type Strains, Phase IV (KMG-IV): sequencing the most valuable type-strain genomes for metagenomic binning, comparative biology and taxonomic classification.</title>
        <authorList>
            <person name="Goeker M."/>
        </authorList>
    </citation>
    <scope>NUCLEOTIDE SEQUENCE [LARGE SCALE GENOMIC DNA]</scope>
    <source>
        <strain evidence="3 4">DSM 101684</strain>
    </source>
</reference>
<evidence type="ECO:0000256" key="1">
    <source>
        <dbReference type="SAM" id="MobiDB-lite"/>
    </source>
</evidence>
<evidence type="ECO:0000256" key="2">
    <source>
        <dbReference type="SAM" id="SignalP"/>
    </source>
</evidence>
<protein>
    <submittedName>
        <fullName evidence="3">Uncharacterized protein</fullName>
    </submittedName>
</protein>
<accession>A0A3N4U1C1</accession>
<comment type="caution">
    <text evidence="3">The sequence shown here is derived from an EMBL/GenBank/DDBJ whole genome shotgun (WGS) entry which is preliminary data.</text>
</comment>
<evidence type="ECO:0000313" key="4">
    <source>
        <dbReference type="Proteomes" id="UP000272193"/>
    </source>
</evidence>
<feature type="signal peptide" evidence="2">
    <location>
        <begin position="1"/>
        <end position="28"/>
    </location>
</feature>
<dbReference type="Proteomes" id="UP000272193">
    <property type="component" value="Unassembled WGS sequence"/>
</dbReference>
<sequence>MNICNKRVRGLMGGAVLLGLAVAPSVWAAPQEAKSAPAVKRHAPAPKQPAATAKTPAVAAPAAEEPLQAEQLAVAEQVQTGNIPCELGARIKLVADAAKPGYFDLEGQSYRYRLHPVVSRTGAIRLEDVQRGAVWIQLANKSMLMDQKNGRRLADECMSERQMAVAEAYKKNPPQHLLEAAAPN</sequence>
<gene>
    <name evidence="3" type="ORF">EDC62_2414</name>
</gene>